<dbReference type="EMBL" id="JAVXZY010000014">
    <property type="protein sequence ID" value="MDT9002271.1"/>
    <property type="molecule type" value="Genomic_DNA"/>
</dbReference>
<dbReference type="SUPFAM" id="SSF46689">
    <property type="entry name" value="Homeodomain-like"/>
    <property type="match status" value="1"/>
</dbReference>
<dbReference type="PROSITE" id="PS00041">
    <property type="entry name" value="HTH_ARAC_FAMILY_1"/>
    <property type="match status" value="1"/>
</dbReference>
<keyword evidence="4" id="KW-0472">Membrane</keyword>
<dbReference type="InterPro" id="IPR018060">
    <property type="entry name" value="HTH_AraC"/>
</dbReference>
<dbReference type="PROSITE" id="PS01124">
    <property type="entry name" value="HTH_ARAC_FAMILY_2"/>
    <property type="match status" value="1"/>
</dbReference>
<dbReference type="Gene3D" id="1.10.10.60">
    <property type="entry name" value="Homeodomain-like"/>
    <property type="match status" value="1"/>
</dbReference>
<feature type="transmembrane region" description="Helical" evidence="4">
    <location>
        <begin position="12"/>
        <end position="30"/>
    </location>
</feature>
<comment type="caution">
    <text evidence="6">The sequence shown here is derived from an EMBL/GenBank/DDBJ whole genome shotgun (WGS) entry which is preliminary data.</text>
</comment>
<keyword evidence="1" id="KW-0805">Transcription regulation</keyword>
<dbReference type="SMART" id="SM00342">
    <property type="entry name" value="HTH_ARAC"/>
    <property type="match status" value="1"/>
</dbReference>
<gene>
    <name evidence="6" type="ORF">RQP53_23525</name>
</gene>
<keyword evidence="3" id="KW-0804">Transcription</keyword>
<keyword evidence="7" id="KW-1185">Reference proteome</keyword>
<feature type="transmembrane region" description="Helical" evidence="4">
    <location>
        <begin position="129"/>
        <end position="147"/>
    </location>
</feature>
<feature type="transmembrane region" description="Helical" evidence="4">
    <location>
        <begin position="104"/>
        <end position="123"/>
    </location>
</feature>
<proteinExistence type="predicted"/>
<dbReference type="Proteomes" id="UP001246372">
    <property type="component" value="Unassembled WGS sequence"/>
</dbReference>
<keyword evidence="2" id="KW-0238">DNA-binding</keyword>
<sequence>MHPQALPLLDAGLRGAVVATLLLFAGALWRERRTGLGAAGRLAGALALGLVVQAISSLPLIEAELSPAWQAPWVAISVGNGVLFWLFAQALFDDEFRLRRWHGGLWLAVLGGVWLNCALAFPLGLVSLAFQRAVPVLTALAAAWPLLRHWRGDLLEWRRHLRGFIVVAGSAYALLMAALRLTAPGGRLSQAAALLDMGCQIAIGIVVARQLFSIGLRGWIGLQAPPAVGCQAGTGPAAPPVTAARQDLAPPVDAAPAPEPAEVQAQVQALQQAMREQRLYREEAMSLAALALRLKLPEYRLRRLINQQLGYRNFNAYLNDWRLADARQMLADPARRELPVLTIALEAGFQSIGPFNRAFKADTGLTPTEFRQRALEN</sequence>
<keyword evidence="4" id="KW-0812">Transmembrane</keyword>
<feature type="domain" description="HTH araC/xylS-type" evidence="5">
    <location>
        <begin position="264"/>
        <end position="373"/>
    </location>
</feature>
<feature type="transmembrane region" description="Helical" evidence="4">
    <location>
        <begin position="159"/>
        <end position="179"/>
    </location>
</feature>
<dbReference type="InterPro" id="IPR009057">
    <property type="entry name" value="Homeodomain-like_sf"/>
</dbReference>
<evidence type="ECO:0000259" key="5">
    <source>
        <dbReference type="PROSITE" id="PS01124"/>
    </source>
</evidence>
<dbReference type="RefSeq" id="WP_315653168.1">
    <property type="nucleotide sequence ID" value="NZ_JAVXZY010000014.1"/>
</dbReference>
<dbReference type="PANTHER" id="PTHR43280:SF29">
    <property type="entry name" value="ARAC-FAMILY TRANSCRIPTIONAL REGULATOR"/>
    <property type="match status" value="1"/>
</dbReference>
<dbReference type="Pfam" id="PF12833">
    <property type="entry name" value="HTH_18"/>
    <property type="match status" value="1"/>
</dbReference>
<reference evidence="6" key="1">
    <citation type="submission" date="2023-09" db="EMBL/GenBank/DDBJ databases">
        <title>Paucibacter sp. APW11 Genome sequencing and assembly.</title>
        <authorList>
            <person name="Kim I."/>
        </authorList>
    </citation>
    <scope>NUCLEOTIDE SEQUENCE</scope>
    <source>
        <strain evidence="6">APW11</strain>
    </source>
</reference>
<evidence type="ECO:0000256" key="1">
    <source>
        <dbReference type="ARBA" id="ARBA00023015"/>
    </source>
</evidence>
<evidence type="ECO:0000313" key="6">
    <source>
        <dbReference type="EMBL" id="MDT9002271.1"/>
    </source>
</evidence>
<dbReference type="PANTHER" id="PTHR43280">
    <property type="entry name" value="ARAC-FAMILY TRANSCRIPTIONAL REGULATOR"/>
    <property type="match status" value="1"/>
</dbReference>
<accession>A0ABU3PI74</accession>
<organism evidence="6 7">
    <name type="scientific">Roseateles aquae</name>
    <dbReference type="NCBI Taxonomy" id="3077235"/>
    <lineage>
        <taxon>Bacteria</taxon>
        <taxon>Pseudomonadati</taxon>
        <taxon>Pseudomonadota</taxon>
        <taxon>Betaproteobacteria</taxon>
        <taxon>Burkholderiales</taxon>
        <taxon>Sphaerotilaceae</taxon>
        <taxon>Roseateles</taxon>
    </lineage>
</organism>
<feature type="transmembrane region" description="Helical" evidence="4">
    <location>
        <begin position="73"/>
        <end position="92"/>
    </location>
</feature>
<name>A0ABU3PI74_9BURK</name>
<protein>
    <submittedName>
        <fullName evidence="6">Helix-turn-helix domain-containing protein</fullName>
    </submittedName>
</protein>
<evidence type="ECO:0000256" key="2">
    <source>
        <dbReference type="ARBA" id="ARBA00023125"/>
    </source>
</evidence>
<keyword evidence="4" id="KW-1133">Transmembrane helix</keyword>
<evidence type="ECO:0000256" key="3">
    <source>
        <dbReference type="ARBA" id="ARBA00023163"/>
    </source>
</evidence>
<dbReference type="InterPro" id="IPR018062">
    <property type="entry name" value="HTH_AraC-typ_CS"/>
</dbReference>
<feature type="transmembrane region" description="Helical" evidence="4">
    <location>
        <begin position="42"/>
        <end position="61"/>
    </location>
</feature>
<evidence type="ECO:0000313" key="7">
    <source>
        <dbReference type="Proteomes" id="UP001246372"/>
    </source>
</evidence>
<evidence type="ECO:0000256" key="4">
    <source>
        <dbReference type="SAM" id="Phobius"/>
    </source>
</evidence>